<sequence length="375" mass="40444">MRLWFWQNIVSPHQSALLQALARHPDVDEVHLIAAEAMTSERQRLGWEVPEMPGVTLTVAPSQDGVAQLASSSAADVIHVFSGVGGPAQFRTAFDTLARRGARLGVMAETAHKNGALSGALRLIKYRLMALRYHRQIRFILAISQLAVQWYALSGFAQRAIYPFAYFTDPLPATPAAATTEQIAFLMVGRCDAIKGGEEFLHALAAIAHLPWTARHIGHGPAEDQWKALAAQLGLADRVQFLGQQPPVVIAGHMQASDTLVLYNRYSDGWGVVVNEALLAGTPVLCSTLTGAKDVVSLSPQAGKVLPPRQTNLLAEALSERVAAGKVTADHRHELSRWAEARLGGDAGAAYLVNLLRHALDAADSRPAAPWLPPE</sequence>
<dbReference type="InterPro" id="IPR001296">
    <property type="entry name" value="Glyco_trans_1"/>
</dbReference>
<dbReference type="Gene3D" id="3.40.50.2000">
    <property type="entry name" value="Glycogen Phosphorylase B"/>
    <property type="match status" value="2"/>
</dbReference>
<dbReference type="SUPFAM" id="SSF53756">
    <property type="entry name" value="UDP-Glycosyltransferase/glycogen phosphorylase"/>
    <property type="match status" value="1"/>
</dbReference>
<gene>
    <name evidence="2" type="ORF">ACFOZ9_12125</name>
</gene>
<feature type="domain" description="Glycosyl transferase family 1" evidence="1">
    <location>
        <begin position="180"/>
        <end position="320"/>
    </location>
</feature>
<dbReference type="GO" id="GO:0016757">
    <property type="term" value="F:glycosyltransferase activity"/>
    <property type="evidence" value="ECO:0007669"/>
    <property type="project" value="UniProtKB-KW"/>
</dbReference>
<accession>A0ABV8XQY7</accession>
<dbReference type="PANTHER" id="PTHR12526">
    <property type="entry name" value="GLYCOSYLTRANSFERASE"/>
    <property type="match status" value="1"/>
</dbReference>
<protein>
    <submittedName>
        <fullName evidence="2">Glycosyltransferase</fullName>
        <ecNumber evidence="2">2.4.-.-</ecNumber>
    </submittedName>
</protein>
<dbReference type="Pfam" id="PF00534">
    <property type="entry name" value="Glycos_transf_1"/>
    <property type="match status" value="1"/>
</dbReference>
<dbReference type="PANTHER" id="PTHR12526:SF636">
    <property type="entry name" value="BLL3647 PROTEIN"/>
    <property type="match status" value="1"/>
</dbReference>
<dbReference type="Proteomes" id="UP001595998">
    <property type="component" value="Unassembled WGS sequence"/>
</dbReference>
<keyword evidence="2" id="KW-0808">Transferase</keyword>
<proteinExistence type="predicted"/>
<keyword evidence="3" id="KW-1185">Reference proteome</keyword>
<keyword evidence="2" id="KW-0328">Glycosyltransferase</keyword>
<evidence type="ECO:0000259" key="1">
    <source>
        <dbReference type="Pfam" id="PF00534"/>
    </source>
</evidence>
<evidence type="ECO:0000313" key="2">
    <source>
        <dbReference type="EMBL" id="MFC4426957.1"/>
    </source>
</evidence>
<dbReference type="EC" id="2.4.-.-" evidence="2"/>
<comment type="caution">
    <text evidence="2">The sequence shown here is derived from an EMBL/GenBank/DDBJ whole genome shotgun (WGS) entry which is preliminary data.</text>
</comment>
<evidence type="ECO:0000313" key="3">
    <source>
        <dbReference type="Proteomes" id="UP001595998"/>
    </source>
</evidence>
<dbReference type="EMBL" id="JBHSEH010000014">
    <property type="protein sequence ID" value="MFC4426957.1"/>
    <property type="molecule type" value="Genomic_DNA"/>
</dbReference>
<dbReference type="RefSeq" id="WP_380039973.1">
    <property type="nucleotide sequence ID" value="NZ_JBHSEH010000014.1"/>
</dbReference>
<name>A0ABV8XQY7_9DEIO</name>
<reference evidence="3" key="1">
    <citation type="journal article" date="2019" name="Int. J. Syst. Evol. Microbiol.">
        <title>The Global Catalogue of Microorganisms (GCM) 10K type strain sequencing project: providing services to taxonomists for standard genome sequencing and annotation.</title>
        <authorList>
            <consortium name="The Broad Institute Genomics Platform"/>
            <consortium name="The Broad Institute Genome Sequencing Center for Infectious Disease"/>
            <person name="Wu L."/>
            <person name="Ma J."/>
        </authorList>
    </citation>
    <scope>NUCLEOTIDE SEQUENCE [LARGE SCALE GENOMIC DNA]</scope>
    <source>
        <strain evidence="3">CCUG 56029</strain>
    </source>
</reference>
<organism evidence="2 3">
    <name type="scientific">Deinococcus navajonensis</name>
    <dbReference type="NCBI Taxonomy" id="309884"/>
    <lineage>
        <taxon>Bacteria</taxon>
        <taxon>Thermotogati</taxon>
        <taxon>Deinococcota</taxon>
        <taxon>Deinococci</taxon>
        <taxon>Deinococcales</taxon>
        <taxon>Deinococcaceae</taxon>
        <taxon>Deinococcus</taxon>
    </lineage>
</organism>